<name>A0A1J0GMC7_9CLOT</name>
<sequence>MKKFLSCLLILFCILSIAGCSNKKEEEKIKKNAFEIKTANNVVLSYMNFIMKEDFQNGKKLYTKDLYRKATDLPISNMKIKGYKVTESNEVGRSGVFKVRVSRTSIGSSLSCVDEYSIKIVKDGAEYKISEITNTPQKEAFIEGTGIRFRDKKNVKTNLIIDVSGIPKYSYSKDDGAKLYKIMVPLKEFGPMNFSYEGDKIAFSTYNKNTFIGIVNIDESLEVQAKGNADQSGQSSQGGGSGAMAKEKPIGKDLIPIDLLFDSKVEFMTFSMDEKFLLVQYNSEKTGKCIRVYKVDNGDMIPINFEKDYPIEKVQIIFSSFGEDNMTYEVISKSNSNGAEGDIIGKWKLNLKDFTVKKL</sequence>
<dbReference type="KEGG" id="ceu:A7L45_21415"/>
<proteinExistence type="predicted"/>
<evidence type="ECO:0000256" key="1">
    <source>
        <dbReference type="SAM" id="MobiDB-lite"/>
    </source>
</evidence>
<dbReference type="OrthoDB" id="1950593at2"/>
<dbReference type="EMBL" id="CP015756">
    <property type="protein sequence ID" value="APC42415.1"/>
    <property type="molecule type" value="Genomic_DNA"/>
</dbReference>
<feature type="chain" id="PRO_5009611984" description="Head-tail adaptor protein" evidence="2">
    <location>
        <begin position="24"/>
        <end position="359"/>
    </location>
</feature>
<dbReference type="Proteomes" id="UP000182569">
    <property type="component" value="Chromosome"/>
</dbReference>
<protein>
    <recommendedName>
        <fullName evidence="5">Head-tail adaptor protein</fullName>
    </recommendedName>
</protein>
<accession>A0A1J0GMC7</accession>
<evidence type="ECO:0000256" key="2">
    <source>
        <dbReference type="SAM" id="SignalP"/>
    </source>
</evidence>
<feature type="signal peptide" evidence="2">
    <location>
        <begin position="1"/>
        <end position="23"/>
    </location>
</feature>
<evidence type="ECO:0008006" key="5">
    <source>
        <dbReference type="Google" id="ProtNLM"/>
    </source>
</evidence>
<gene>
    <name evidence="3" type="ORF">A7L45_21415</name>
</gene>
<dbReference type="PROSITE" id="PS51257">
    <property type="entry name" value="PROKAR_LIPOPROTEIN"/>
    <property type="match status" value="1"/>
</dbReference>
<keyword evidence="2" id="KW-0732">Signal</keyword>
<organism evidence="3 4">
    <name type="scientific">Clostridium estertheticum subsp. estertheticum</name>
    <dbReference type="NCBI Taxonomy" id="1552"/>
    <lineage>
        <taxon>Bacteria</taxon>
        <taxon>Bacillati</taxon>
        <taxon>Bacillota</taxon>
        <taxon>Clostridia</taxon>
        <taxon>Eubacteriales</taxon>
        <taxon>Clostridiaceae</taxon>
        <taxon>Clostridium</taxon>
    </lineage>
</organism>
<dbReference type="AlphaFoldDB" id="A0A1J0GMC7"/>
<evidence type="ECO:0000313" key="3">
    <source>
        <dbReference type="EMBL" id="APC42415.1"/>
    </source>
</evidence>
<dbReference type="RefSeq" id="WP_071614701.1">
    <property type="nucleotide sequence ID" value="NZ_CP015756.1"/>
</dbReference>
<keyword evidence="4" id="KW-1185">Reference proteome</keyword>
<dbReference type="STRING" id="1552.A7L45_21415"/>
<evidence type="ECO:0000313" key="4">
    <source>
        <dbReference type="Proteomes" id="UP000182569"/>
    </source>
</evidence>
<reference evidence="4" key="1">
    <citation type="journal article" date="2016" name="Front. Microbiol.">
        <title>Complete Genome Sequence of Clostridium estertheticum DSM 8809, a Microbe Identified in Spoiled Vacuum Packed Beef.</title>
        <authorList>
            <person name="Yu Z."/>
            <person name="Gunn L."/>
            <person name="Brennan E."/>
            <person name="Reid R."/>
            <person name="Wall P.G."/>
            <person name="Gaora O.P."/>
            <person name="Hurley D."/>
            <person name="Bolton D."/>
            <person name="Fanning S."/>
        </authorList>
    </citation>
    <scope>NUCLEOTIDE SEQUENCE [LARGE SCALE GENOMIC DNA]</scope>
    <source>
        <strain evidence="4">DSM 8809</strain>
    </source>
</reference>
<feature type="region of interest" description="Disordered" evidence="1">
    <location>
        <begin position="225"/>
        <end position="245"/>
    </location>
</feature>